<keyword evidence="5 6" id="KW-0472">Membrane</keyword>
<dbReference type="AlphaFoldDB" id="A0A0P0X6U6"/>
<sequence length="372" mass="40496">MGNGGIKAYAAIVLIRLMYSGMHVMSKVALDQGMSPFVFVFYRHGSAALVLIPAVLILERPKAKQVTLKIAAKMFVHALYGVTACGFLFNVGLNYASATSSSALYNVQPVVTFILAVVFGIESMKLKKLHGNVKAAGILFCVTGVTVLAFYQGPMLGSFNHHHLFQQANSSDDPEGNAHSKTQWVLGIFLITLSNVLAGLWTVLLGPLIEETSKLMNTALQISWAAVQAFVVAVAVERDFNKWKLGWDVELATGVVVTALSYYMQMWTITKGGRIFAGTLLIGGLYNVLWGKNIEEQDEVNDIVADKPEFEMQGKEAQMPGDAGTKFPGDSICLFAVELYVLDQSPEVDILSQMISLRYEEKVDVTNPSVGG</sequence>
<dbReference type="SUPFAM" id="SSF103481">
    <property type="entry name" value="Multidrug resistance efflux transporter EmrE"/>
    <property type="match status" value="1"/>
</dbReference>
<name>A0A0P0X6U6_ORYSJ</name>
<accession>A0A0P0X6U6</accession>
<comment type="similarity">
    <text evidence="2 6">Belongs to the drug/metabolite transporter (DMT) superfamily. Plant drug/metabolite exporter (P-DME) (TC 2.A.7.4) family.</text>
</comment>
<organism evidence="8 9">
    <name type="scientific">Oryza sativa subsp. japonica</name>
    <name type="common">Rice</name>
    <dbReference type="NCBI Taxonomy" id="39947"/>
    <lineage>
        <taxon>Eukaryota</taxon>
        <taxon>Viridiplantae</taxon>
        <taxon>Streptophyta</taxon>
        <taxon>Embryophyta</taxon>
        <taxon>Tracheophyta</taxon>
        <taxon>Spermatophyta</taxon>
        <taxon>Magnoliopsida</taxon>
        <taxon>Liliopsida</taxon>
        <taxon>Poales</taxon>
        <taxon>Poaceae</taxon>
        <taxon>BOP clade</taxon>
        <taxon>Oryzoideae</taxon>
        <taxon>Oryzeae</taxon>
        <taxon>Oryzinae</taxon>
        <taxon>Oryza</taxon>
        <taxon>Oryza sativa</taxon>
    </lineage>
</organism>
<dbReference type="SMR" id="A0A0P0X6U6"/>
<dbReference type="EMBL" id="AP014963">
    <property type="protein sequence ID" value="BAT01855.1"/>
    <property type="molecule type" value="Genomic_DNA"/>
</dbReference>
<evidence type="ECO:0000313" key="8">
    <source>
        <dbReference type="EMBL" id="BAT01855.1"/>
    </source>
</evidence>
<comment type="subcellular location">
    <subcellularLocation>
        <location evidence="1 6">Membrane</location>
        <topology evidence="1 6">Multi-pass membrane protein</topology>
    </subcellularLocation>
</comment>
<keyword evidence="3 6" id="KW-0812">Transmembrane</keyword>
<dbReference type="InterPro" id="IPR037185">
    <property type="entry name" value="EmrE-like"/>
</dbReference>
<dbReference type="InterPro" id="IPR030184">
    <property type="entry name" value="WAT1-related"/>
</dbReference>
<keyword evidence="9" id="KW-1185">Reference proteome</keyword>
<dbReference type="GO" id="GO:0005886">
    <property type="term" value="C:plasma membrane"/>
    <property type="evidence" value="ECO:0000318"/>
    <property type="project" value="GO_Central"/>
</dbReference>
<dbReference type="eggNOG" id="ENOG502R4VT">
    <property type="taxonomic scope" value="Eukaryota"/>
</dbReference>
<dbReference type="InterPro" id="IPR000620">
    <property type="entry name" value="EamA_dom"/>
</dbReference>
<feature type="transmembrane region" description="Helical" evidence="6">
    <location>
        <begin position="103"/>
        <end position="121"/>
    </location>
</feature>
<dbReference type="Gramene" id="Os07t0527000-00">
    <property type="protein sequence ID" value="Os07t0527000-00"/>
    <property type="gene ID" value="Os07g0527000"/>
</dbReference>
<dbReference type="OMA" id="MQMWTIT"/>
<gene>
    <name evidence="8" type="ordered locus">Os07g0527000</name>
    <name evidence="8" type="ORF">OSNPB_070527000</name>
</gene>
<dbReference type="PANTHER" id="PTHR31218">
    <property type="entry name" value="WAT1-RELATED PROTEIN"/>
    <property type="match status" value="1"/>
</dbReference>
<feature type="transmembrane region" description="Helical" evidence="6">
    <location>
        <begin position="37"/>
        <end position="58"/>
    </location>
</feature>
<evidence type="ECO:0000256" key="4">
    <source>
        <dbReference type="ARBA" id="ARBA00022989"/>
    </source>
</evidence>
<reference evidence="9" key="1">
    <citation type="journal article" date="2005" name="Nature">
        <title>The map-based sequence of the rice genome.</title>
        <authorList>
            <consortium name="International rice genome sequencing project (IRGSP)"/>
            <person name="Matsumoto T."/>
            <person name="Wu J."/>
            <person name="Kanamori H."/>
            <person name="Katayose Y."/>
            <person name="Fujisawa M."/>
            <person name="Namiki N."/>
            <person name="Mizuno H."/>
            <person name="Yamamoto K."/>
            <person name="Antonio B.A."/>
            <person name="Baba T."/>
            <person name="Sakata K."/>
            <person name="Nagamura Y."/>
            <person name="Aoki H."/>
            <person name="Arikawa K."/>
            <person name="Arita K."/>
            <person name="Bito T."/>
            <person name="Chiden Y."/>
            <person name="Fujitsuka N."/>
            <person name="Fukunaka R."/>
            <person name="Hamada M."/>
            <person name="Harada C."/>
            <person name="Hayashi A."/>
            <person name="Hijishita S."/>
            <person name="Honda M."/>
            <person name="Hosokawa S."/>
            <person name="Ichikawa Y."/>
            <person name="Idonuma A."/>
            <person name="Iijima M."/>
            <person name="Ikeda M."/>
            <person name="Ikeno M."/>
            <person name="Ito K."/>
            <person name="Ito S."/>
            <person name="Ito T."/>
            <person name="Ito Y."/>
            <person name="Ito Y."/>
            <person name="Iwabuchi A."/>
            <person name="Kamiya K."/>
            <person name="Karasawa W."/>
            <person name="Kurita K."/>
            <person name="Katagiri S."/>
            <person name="Kikuta A."/>
            <person name="Kobayashi H."/>
            <person name="Kobayashi N."/>
            <person name="Machita K."/>
            <person name="Maehara T."/>
            <person name="Masukawa M."/>
            <person name="Mizubayashi T."/>
            <person name="Mukai Y."/>
            <person name="Nagasaki H."/>
            <person name="Nagata Y."/>
            <person name="Naito S."/>
            <person name="Nakashima M."/>
            <person name="Nakama Y."/>
            <person name="Nakamichi Y."/>
            <person name="Nakamura M."/>
            <person name="Meguro A."/>
            <person name="Negishi M."/>
            <person name="Ohta I."/>
            <person name="Ohta T."/>
            <person name="Okamoto M."/>
            <person name="Ono N."/>
            <person name="Saji S."/>
            <person name="Sakaguchi M."/>
            <person name="Sakai K."/>
            <person name="Shibata M."/>
            <person name="Shimokawa T."/>
            <person name="Song J."/>
            <person name="Takazaki Y."/>
            <person name="Terasawa K."/>
            <person name="Tsugane M."/>
            <person name="Tsuji K."/>
            <person name="Ueda S."/>
            <person name="Waki K."/>
            <person name="Yamagata H."/>
            <person name="Yamamoto M."/>
            <person name="Yamamoto S."/>
            <person name="Yamane H."/>
            <person name="Yoshiki S."/>
            <person name="Yoshihara R."/>
            <person name="Yukawa K."/>
            <person name="Zhong H."/>
            <person name="Yano M."/>
            <person name="Yuan Q."/>
            <person name="Ouyang S."/>
            <person name="Liu J."/>
            <person name="Jones K.M."/>
            <person name="Gansberger K."/>
            <person name="Moffat K."/>
            <person name="Hill J."/>
            <person name="Bera J."/>
            <person name="Fadrosh D."/>
            <person name="Jin S."/>
            <person name="Johri S."/>
            <person name="Kim M."/>
            <person name="Overton L."/>
            <person name="Reardon M."/>
            <person name="Tsitrin T."/>
            <person name="Vuong H."/>
            <person name="Weaver B."/>
            <person name="Ciecko A."/>
            <person name="Tallon L."/>
            <person name="Jackson J."/>
            <person name="Pai G."/>
            <person name="Aken S.V."/>
            <person name="Utterback T."/>
            <person name="Reidmuller S."/>
            <person name="Feldblyum T."/>
            <person name="Hsiao J."/>
            <person name="Zismann V."/>
            <person name="Iobst S."/>
            <person name="de Vazeille A.R."/>
            <person name="Buell C.R."/>
            <person name="Ying K."/>
            <person name="Li Y."/>
            <person name="Lu T."/>
            <person name="Huang Y."/>
            <person name="Zhao Q."/>
            <person name="Feng Q."/>
            <person name="Zhang L."/>
            <person name="Zhu J."/>
            <person name="Weng Q."/>
            <person name="Mu J."/>
            <person name="Lu Y."/>
            <person name="Fan D."/>
            <person name="Liu Y."/>
            <person name="Guan J."/>
            <person name="Zhang Y."/>
            <person name="Yu S."/>
            <person name="Liu X."/>
            <person name="Zhang Y."/>
            <person name="Hong G."/>
            <person name="Han B."/>
            <person name="Choisne N."/>
            <person name="Demange N."/>
            <person name="Orjeda G."/>
            <person name="Samain S."/>
            <person name="Cattolico L."/>
            <person name="Pelletier E."/>
            <person name="Couloux A."/>
            <person name="Segurens B."/>
            <person name="Wincker P."/>
            <person name="D'Hont A."/>
            <person name="Scarpelli C."/>
            <person name="Weissenbach J."/>
            <person name="Salanoubat M."/>
            <person name="Quetier F."/>
            <person name="Yu Y."/>
            <person name="Kim H.R."/>
            <person name="Rambo T."/>
            <person name="Currie J."/>
            <person name="Collura K."/>
            <person name="Luo M."/>
            <person name="Yang T."/>
            <person name="Ammiraju J.S.S."/>
            <person name="Engler F."/>
            <person name="Soderlund C."/>
            <person name="Wing R.A."/>
            <person name="Palmer L.E."/>
            <person name="de la Bastide M."/>
            <person name="Spiegel L."/>
            <person name="Nascimento L."/>
            <person name="Zutavern T."/>
            <person name="O'Shaughnessy A."/>
            <person name="Dike S."/>
            <person name="Dedhia N."/>
            <person name="Preston R."/>
            <person name="Balija V."/>
            <person name="McCombie W.R."/>
            <person name="Chow T."/>
            <person name="Chen H."/>
            <person name="Chung M."/>
            <person name="Chen C."/>
            <person name="Shaw J."/>
            <person name="Wu H."/>
            <person name="Hsiao K."/>
            <person name="Chao Y."/>
            <person name="Chu M."/>
            <person name="Cheng C."/>
            <person name="Hour A."/>
            <person name="Lee P."/>
            <person name="Lin S."/>
            <person name="Lin Y."/>
            <person name="Liou J."/>
            <person name="Liu S."/>
            <person name="Hsing Y."/>
            <person name="Raghuvanshi S."/>
            <person name="Mohanty A."/>
            <person name="Bharti A.K."/>
            <person name="Gaur A."/>
            <person name="Gupta V."/>
            <person name="Kumar D."/>
            <person name="Ravi V."/>
            <person name="Vij S."/>
            <person name="Kapur A."/>
            <person name="Khurana P."/>
            <person name="Khurana P."/>
            <person name="Khurana J.P."/>
            <person name="Tyagi A.K."/>
            <person name="Gaikwad K."/>
            <person name="Singh A."/>
            <person name="Dalal V."/>
            <person name="Srivastava S."/>
            <person name="Dixit A."/>
            <person name="Pal A.K."/>
            <person name="Ghazi I.A."/>
            <person name="Yadav M."/>
            <person name="Pandit A."/>
            <person name="Bhargava A."/>
            <person name="Sureshbabu K."/>
            <person name="Batra K."/>
            <person name="Sharma T.R."/>
            <person name="Mohapatra T."/>
            <person name="Singh N.K."/>
            <person name="Messing J."/>
            <person name="Nelson A.B."/>
            <person name="Fuks G."/>
            <person name="Kavchok S."/>
            <person name="Keizer G."/>
            <person name="Linton E."/>
            <person name="Llaca V."/>
            <person name="Song R."/>
            <person name="Tanyolac B."/>
            <person name="Young S."/>
            <person name="Ho-Il K."/>
            <person name="Hahn J.H."/>
            <person name="Sangsakoo G."/>
            <person name="Vanavichit A."/>
            <person name="de Mattos Luiz.A.T."/>
            <person name="Zimmer P.D."/>
            <person name="Malone G."/>
            <person name="Dellagostin O."/>
            <person name="de Oliveira A.C."/>
            <person name="Bevan M."/>
            <person name="Bancroft I."/>
            <person name="Minx P."/>
            <person name="Cordum H."/>
            <person name="Wilson R."/>
            <person name="Cheng Z."/>
            <person name="Jin W."/>
            <person name="Jiang J."/>
            <person name="Leong S.A."/>
            <person name="Iwama H."/>
            <person name="Gojobori T."/>
            <person name="Itoh T."/>
            <person name="Niimura Y."/>
            <person name="Fujii Y."/>
            <person name="Habara T."/>
            <person name="Sakai H."/>
            <person name="Sato Y."/>
            <person name="Wilson G."/>
            <person name="Kumar K."/>
            <person name="McCouch S."/>
            <person name="Juretic N."/>
            <person name="Hoen D."/>
            <person name="Wright S."/>
            <person name="Bruskiewich R."/>
            <person name="Bureau T."/>
            <person name="Miyao A."/>
            <person name="Hirochika H."/>
            <person name="Nishikawa T."/>
            <person name="Kadowaki K."/>
            <person name="Sugiura M."/>
            <person name="Burr B."/>
            <person name="Sasaki T."/>
        </authorList>
    </citation>
    <scope>NUCLEOTIDE SEQUENCE [LARGE SCALE GENOMIC DNA]</scope>
    <source>
        <strain evidence="9">cv. Nipponbare</strain>
    </source>
</reference>
<feature type="transmembrane region" description="Helical" evidence="6">
    <location>
        <begin position="184"/>
        <end position="206"/>
    </location>
</feature>
<feature type="transmembrane region" description="Helical" evidence="6">
    <location>
        <begin position="218"/>
        <end position="235"/>
    </location>
</feature>
<dbReference type="Pfam" id="PF00892">
    <property type="entry name" value="EamA"/>
    <property type="match status" value="1"/>
</dbReference>
<evidence type="ECO:0000256" key="2">
    <source>
        <dbReference type="ARBA" id="ARBA00007635"/>
    </source>
</evidence>
<dbReference type="GO" id="GO:0022857">
    <property type="term" value="F:transmembrane transporter activity"/>
    <property type="evidence" value="ECO:0007669"/>
    <property type="project" value="InterPro"/>
</dbReference>
<evidence type="ECO:0000256" key="5">
    <source>
        <dbReference type="ARBA" id="ARBA00023136"/>
    </source>
</evidence>
<evidence type="ECO:0000259" key="7">
    <source>
        <dbReference type="Pfam" id="PF00892"/>
    </source>
</evidence>
<evidence type="ECO:0000313" key="9">
    <source>
        <dbReference type="Proteomes" id="UP000059680"/>
    </source>
</evidence>
<feature type="domain" description="EamA" evidence="7">
    <location>
        <begin position="8"/>
        <end position="136"/>
    </location>
</feature>
<protein>
    <recommendedName>
        <fullName evidence="6">WAT1-related protein</fullName>
    </recommendedName>
</protein>
<keyword evidence="4 6" id="KW-1133">Transmembrane helix</keyword>
<evidence type="ECO:0000256" key="1">
    <source>
        <dbReference type="ARBA" id="ARBA00004141"/>
    </source>
</evidence>
<reference evidence="8 9" key="3">
    <citation type="journal article" date="2013" name="Rice">
        <title>Improvement of the Oryza sativa Nipponbare reference genome using next generation sequence and optical map data.</title>
        <authorList>
            <person name="Kawahara Y."/>
            <person name="de la Bastide M."/>
            <person name="Hamilton J.P."/>
            <person name="Kanamori H."/>
            <person name="McCombie W.R."/>
            <person name="Ouyang S."/>
            <person name="Schwartz D.C."/>
            <person name="Tanaka T."/>
            <person name="Wu J."/>
            <person name="Zhou S."/>
            <person name="Childs K.L."/>
            <person name="Davidson R.M."/>
            <person name="Lin H."/>
            <person name="Quesada-Ocampo L."/>
            <person name="Vaillancourt B."/>
            <person name="Sakai H."/>
            <person name="Lee S.S."/>
            <person name="Kim J."/>
            <person name="Numa H."/>
            <person name="Itoh T."/>
            <person name="Buell C.R."/>
            <person name="Matsumoto T."/>
        </authorList>
    </citation>
    <scope>NUCLEOTIDE SEQUENCE [LARGE SCALE GENOMIC DNA]</scope>
    <source>
        <strain evidence="9">cv. Nipponbare</strain>
    </source>
</reference>
<reference evidence="8 9" key="2">
    <citation type="journal article" date="2013" name="Plant Cell Physiol.">
        <title>Rice Annotation Project Database (RAP-DB): an integrative and interactive database for rice genomics.</title>
        <authorList>
            <person name="Sakai H."/>
            <person name="Lee S.S."/>
            <person name="Tanaka T."/>
            <person name="Numa H."/>
            <person name="Kim J."/>
            <person name="Kawahara Y."/>
            <person name="Wakimoto H."/>
            <person name="Yang C.C."/>
            <person name="Iwamoto M."/>
            <person name="Abe T."/>
            <person name="Yamada Y."/>
            <person name="Muto A."/>
            <person name="Inokuchi H."/>
            <person name="Ikemura T."/>
            <person name="Matsumoto T."/>
            <person name="Sasaki T."/>
            <person name="Itoh T."/>
        </authorList>
    </citation>
    <scope>NUCLEOTIDE SEQUENCE [LARGE SCALE GENOMIC DNA]</scope>
    <source>
        <strain evidence="9">cv. Nipponbare</strain>
    </source>
</reference>
<feature type="transmembrane region" description="Helical" evidence="6">
    <location>
        <begin position="70"/>
        <end position="91"/>
    </location>
</feature>
<feature type="transmembrane region" description="Helical" evidence="6">
    <location>
        <begin position="7"/>
        <end position="25"/>
    </location>
</feature>
<evidence type="ECO:0000256" key="6">
    <source>
        <dbReference type="RuleBase" id="RU363077"/>
    </source>
</evidence>
<dbReference type="FunCoup" id="A0A0P0X6U6">
    <property type="interactions" value="1"/>
</dbReference>
<proteinExistence type="inferred from homology"/>
<dbReference type="Proteomes" id="UP000059680">
    <property type="component" value="Chromosome 7"/>
</dbReference>
<dbReference type="PaxDb" id="39947-A0A0P0X6U6"/>
<dbReference type="InParanoid" id="A0A0P0X6U6"/>
<evidence type="ECO:0000256" key="3">
    <source>
        <dbReference type="ARBA" id="ARBA00022692"/>
    </source>
</evidence>
<feature type="transmembrane region" description="Helical" evidence="6">
    <location>
        <begin position="133"/>
        <end position="151"/>
    </location>
</feature>